<organism evidence="2 3">
    <name type="scientific">Candidatus Mesenet longicola</name>
    <dbReference type="NCBI Taxonomy" id="1892558"/>
    <lineage>
        <taxon>Bacteria</taxon>
        <taxon>Pseudomonadati</taxon>
        <taxon>Pseudomonadota</taxon>
        <taxon>Alphaproteobacteria</taxon>
        <taxon>Rickettsiales</taxon>
        <taxon>Anaplasmataceae</taxon>
        <taxon>Candidatus Mesenet</taxon>
    </lineage>
</organism>
<accession>A0A8J3HRY3</accession>
<dbReference type="SMART" id="SM01236">
    <property type="entry name" value="Haem_oxygenase_2"/>
    <property type="match status" value="1"/>
</dbReference>
<dbReference type="Proteomes" id="UP000637906">
    <property type="component" value="Unassembled WGS sequence"/>
</dbReference>
<sequence>MSFIDNLNNELVKYNLLNHPFYEQWSMGKLSFSILQKYAQQYYHHVQAFPCYISAIHSQCSNLKSRQVLLENLIEEERGEENHPELWMRFAESIGATRESVLNSTWLDGTSNLVNGYHKLSRDSYAKGLGALYAYERQVPEVAKSKIEGLEKYYKVDNMKDCLKFFEVHITADEWHSEECASLIDELDEKQKNEAFEGATTGAKLLWNFLDGIDSRTPTYSVSL</sequence>
<keyword evidence="3" id="KW-1185">Reference proteome</keyword>
<dbReference type="Gene3D" id="1.20.910.10">
    <property type="entry name" value="Heme oxygenase-like"/>
    <property type="match status" value="1"/>
</dbReference>
<dbReference type="PANTHER" id="PTHR40279">
    <property type="entry name" value="PQQC-LIKE PROTEIN"/>
    <property type="match status" value="1"/>
</dbReference>
<dbReference type="InterPro" id="IPR016084">
    <property type="entry name" value="Haem_Oase-like_multi-hlx"/>
</dbReference>
<dbReference type="SUPFAM" id="SSF48613">
    <property type="entry name" value="Heme oxygenase-like"/>
    <property type="match status" value="1"/>
</dbReference>
<comment type="caution">
    <text evidence="2">The sequence shown here is derived from an EMBL/GenBank/DDBJ whole genome shotgun (WGS) entry which is preliminary data.</text>
</comment>
<protein>
    <submittedName>
        <fullName evidence="2">PqqC-like protein</fullName>
    </submittedName>
</protein>
<dbReference type="EMBL" id="BNGU01000004">
    <property type="protein sequence ID" value="GHM59183.1"/>
    <property type="molecule type" value="Genomic_DNA"/>
</dbReference>
<proteinExistence type="predicted"/>
<dbReference type="GO" id="GO:0016491">
    <property type="term" value="F:oxidoreductase activity"/>
    <property type="evidence" value="ECO:0007669"/>
    <property type="project" value="UniProtKB-KW"/>
</dbReference>
<dbReference type="PANTHER" id="PTHR40279:SF3">
    <property type="entry name" value="4-AMINOBENZOATE SYNTHASE"/>
    <property type="match status" value="1"/>
</dbReference>
<dbReference type="InterPro" id="IPR027572">
    <property type="entry name" value="Fol-rel_CADD"/>
</dbReference>
<evidence type="ECO:0000313" key="3">
    <source>
        <dbReference type="Proteomes" id="UP000637906"/>
    </source>
</evidence>
<gene>
    <name evidence="2" type="ORF">sL5_01760</name>
</gene>
<name>A0A8J3HRY3_9RICK</name>
<dbReference type="NCBIfam" id="TIGR04305">
    <property type="entry name" value="fol_rel_CADD"/>
    <property type="match status" value="1"/>
</dbReference>
<keyword evidence="1" id="KW-0560">Oxidoreductase</keyword>
<evidence type="ECO:0000313" key="2">
    <source>
        <dbReference type="EMBL" id="GHM59183.1"/>
    </source>
</evidence>
<dbReference type="Pfam" id="PF14518">
    <property type="entry name" value="Haem_oxygenas_2"/>
    <property type="match status" value="1"/>
</dbReference>
<reference evidence="2 3" key="1">
    <citation type="journal article" date="2021" name="Microb. Ecol.">
        <title>Candidatus Mesenet longicola: Novel Endosymbionts of Brontispa longissima that Induce Cytoplasmic Incompatibility.</title>
        <authorList>
            <person name="Takano S."/>
            <person name="Gotoh Y."/>
            <person name="Hayashi T."/>
        </authorList>
    </citation>
    <scope>NUCLEOTIDE SEQUENCE [LARGE SCALE GENOMIC DNA]</scope>
    <source>
        <strain evidence="2">L5</strain>
    </source>
</reference>
<dbReference type="AlphaFoldDB" id="A0A8J3HRY3"/>
<evidence type="ECO:0000256" key="1">
    <source>
        <dbReference type="ARBA" id="ARBA00023002"/>
    </source>
</evidence>
<dbReference type="InterPro" id="IPR039068">
    <property type="entry name" value="PqqC-like"/>
</dbReference>